<keyword evidence="4" id="KW-1185">Reference proteome</keyword>
<protein>
    <recommendedName>
        <fullName evidence="2">Putative heavy-metal chelation domain-containing protein</fullName>
    </recommendedName>
</protein>
<evidence type="ECO:0000313" key="4">
    <source>
        <dbReference type="Proteomes" id="UP000199161"/>
    </source>
</evidence>
<dbReference type="SUPFAM" id="SSF159713">
    <property type="entry name" value="Dhaf3308-like"/>
    <property type="match status" value="1"/>
</dbReference>
<organism evidence="3 4">
    <name type="scientific">Natronobacterium haloterrestre</name>
    <name type="common">Halobiforma haloterrestris</name>
    <dbReference type="NCBI Taxonomy" id="148448"/>
    <lineage>
        <taxon>Archaea</taxon>
        <taxon>Methanobacteriati</taxon>
        <taxon>Methanobacteriota</taxon>
        <taxon>Stenosarchaea group</taxon>
        <taxon>Halobacteria</taxon>
        <taxon>Halobacteriales</taxon>
        <taxon>Natrialbaceae</taxon>
        <taxon>Natronobacterium</taxon>
    </lineage>
</organism>
<dbReference type="Pfam" id="PF04016">
    <property type="entry name" value="DUF364"/>
    <property type="match status" value="1"/>
</dbReference>
<dbReference type="RefSeq" id="WP_089784481.1">
    <property type="nucleotide sequence ID" value="NZ_FOKW01000001.1"/>
</dbReference>
<proteinExistence type="predicted"/>
<dbReference type="InterPro" id="IPR007161">
    <property type="entry name" value="DUF364"/>
</dbReference>
<reference evidence="4" key="1">
    <citation type="submission" date="2016-10" db="EMBL/GenBank/DDBJ databases">
        <authorList>
            <person name="Varghese N."/>
            <person name="Submissions S."/>
        </authorList>
    </citation>
    <scope>NUCLEOTIDE SEQUENCE [LARGE SCALE GENOMIC DNA]</scope>
    <source>
        <strain evidence="4">DSM 13078</strain>
    </source>
</reference>
<dbReference type="EMBL" id="FOKW01000001">
    <property type="protein sequence ID" value="SFB68378.1"/>
    <property type="molecule type" value="Genomic_DNA"/>
</dbReference>
<evidence type="ECO:0000256" key="1">
    <source>
        <dbReference type="SAM" id="MobiDB-lite"/>
    </source>
</evidence>
<dbReference type="Gene3D" id="3.40.50.11590">
    <property type="match status" value="1"/>
</dbReference>
<evidence type="ECO:0000313" key="3">
    <source>
        <dbReference type="EMBL" id="SFB68378.1"/>
    </source>
</evidence>
<gene>
    <name evidence="3" type="ORF">SAMN05444422_101139</name>
</gene>
<feature type="domain" description="Putative heavy-metal chelation" evidence="2">
    <location>
        <begin position="144"/>
        <end position="281"/>
    </location>
</feature>
<name>A0A1I1D5L6_NATHA</name>
<evidence type="ECO:0000259" key="2">
    <source>
        <dbReference type="Pfam" id="PF04016"/>
    </source>
</evidence>
<dbReference type="AlphaFoldDB" id="A0A1I1D5L6"/>
<accession>A0A1I1D5L6</accession>
<feature type="region of interest" description="Disordered" evidence="1">
    <location>
        <begin position="292"/>
        <end position="311"/>
    </location>
</feature>
<sequence>MTSPILRNAYARLRDESPETLEAVSPHRITANDRTLLVELEAEGADGADGADGAVRGDATHANAKHLAGVAHRPRGSPQPPAVDRDLEALLAPISGRDSDATPAGGETDPRLDRALAIATLNALSAPTIDWDRGDPMALLEPSVERVVTVGLFRPAFRRFSDVDVRVLERAGVDVGPENVPTPADVRVSTYTPDETAAAMEGADVVFVTGSAFVYGGADRYLRAIPRSAAAVVIGATASFRPEPLFEAGVDVVAGASVAEPDRVRRAVKAGACGSDLHDAGLRKGYVVRESESPAGLRLDDSSDAERAEGG</sequence>
<dbReference type="OrthoDB" id="203834at2157"/>
<dbReference type="Proteomes" id="UP000199161">
    <property type="component" value="Unassembled WGS sequence"/>
</dbReference>